<evidence type="ECO:0000256" key="4">
    <source>
        <dbReference type="ARBA" id="ARBA00022723"/>
    </source>
</evidence>
<keyword evidence="5" id="KW-0408">Iron</keyword>
<organism evidence="9 10">
    <name type="scientific">Candidatus Woesebacteria bacterium RIFCSPHIGHO2_12_FULL_46_16</name>
    <dbReference type="NCBI Taxonomy" id="1802513"/>
    <lineage>
        <taxon>Bacteria</taxon>
        <taxon>Candidatus Woeseibacteriota</taxon>
    </lineage>
</organism>
<evidence type="ECO:0000256" key="1">
    <source>
        <dbReference type="ARBA" id="ARBA00001966"/>
    </source>
</evidence>
<evidence type="ECO:0000313" key="9">
    <source>
        <dbReference type="EMBL" id="OGM56397.1"/>
    </source>
</evidence>
<dbReference type="SFLD" id="SFLDG01387">
    <property type="entry name" value="BtrN-like_SPASM_domain_contain"/>
    <property type="match status" value="1"/>
</dbReference>
<keyword evidence="4" id="KW-0479">Metal-binding</keyword>
<dbReference type="GO" id="GO:0051536">
    <property type="term" value="F:iron-sulfur cluster binding"/>
    <property type="evidence" value="ECO:0007669"/>
    <property type="project" value="UniProtKB-KW"/>
</dbReference>
<dbReference type="CDD" id="cd21109">
    <property type="entry name" value="SPASM"/>
    <property type="match status" value="1"/>
</dbReference>
<protein>
    <submittedName>
        <fullName evidence="9">Radical SAM protein</fullName>
    </submittedName>
</protein>
<dbReference type="GO" id="GO:0003824">
    <property type="term" value="F:catalytic activity"/>
    <property type="evidence" value="ECO:0007669"/>
    <property type="project" value="InterPro"/>
</dbReference>
<reference evidence="9 10" key="1">
    <citation type="journal article" date="2016" name="Nat. Commun.">
        <title>Thousands of microbial genomes shed light on interconnected biogeochemical processes in an aquifer system.</title>
        <authorList>
            <person name="Anantharaman K."/>
            <person name="Brown C.T."/>
            <person name="Hug L.A."/>
            <person name="Sharon I."/>
            <person name="Castelle C.J."/>
            <person name="Probst A.J."/>
            <person name="Thomas B.C."/>
            <person name="Singh A."/>
            <person name="Wilkins M.J."/>
            <person name="Karaoz U."/>
            <person name="Brodie E.L."/>
            <person name="Williams K.H."/>
            <person name="Hubbard S.S."/>
            <person name="Banfield J.F."/>
        </authorList>
    </citation>
    <scope>NUCLEOTIDE SEQUENCE [LARGE SCALE GENOMIC DNA]</scope>
</reference>
<keyword evidence="3" id="KW-0949">S-adenosyl-L-methionine</keyword>
<dbReference type="SFLD" id="SFLDG01067">
    <property type="entry name" value="SPASM/twitch_domain_containing"/>
    <property type="match status" value="1"/>
</dbReference>
<dbReference type="STRING" id="1802513.A3E46_02505"/>
<evidence type="ECO:0000259" key="8">
    <source>
        <dbReference type="Pfam" id="PF13186"/>
    </source>
</evidence>
<dbReference type="InterPro" id="IPR023885">
    <property type="entry name" value="4Fe4S-binding_SPASM_dom"/>
</dbReference>
<feature type="domain" description="Radical SAM core" evidence="7">
    <location>
        <begin position="28"/>
        <end position="165"/>
    </location>
</feature>
<dbReference type="Proteomes" id="UP000178313">
    <property type="component" value="Unassembled WGS sequence"/>
</dbReference>
<dbReference type="SUPFAM" id="SSF102114">
    <property type="entry name" value="Radical SAM enzymes"/>
    <property type="match status" value="1"/>
</dbReference>
<dbReference type="InterPro" id="IPR050377">
    <property type="entry name" value="Radical_SAM_PqqE_MftC-like"/>
</dbReference>
<evidence type="ECO:0000313" key="10">
    <source>
        <dbReference type="Proteomes" id="UP000178313"/>
    </source>
</evidence>
<dbReference type="AlphaFoldDB" id="A0A1F8AXD5"/>
<comment type="cofactor">
    <cofactor evidence="1">
        <name>[4Fe-4S] cluster</name>
        <dbReference type="ChEBI" id="CHEBI:49883"/>
    </cofactor>
</comment>
<evidence type="ECO:0000256" key="5">
    <source>
        <dbReference type="ARBA" id="ARBA00023004"/>
    </source>
</evidence>
<dbReference type="PANTHER" id="PTHR11228:SF34">
    <property type="entry name" value="TUNGSTEN-CONTAINING ALDEHYDE FERREDOXIN OXIDOREDUCTASE COFACTOR MODIFYING PROTEIN"/>
    <property type="match status" value="1"/>
</dbReference>
<dbReference type="SFLD" id="SFLDS00029">
    <property type="entry name" value="Radical_SAM"/>
    <property type="match status" value="1"/>
</dbReference>
<comment type="caution">
    <text evidence="9">The sequence shown here is derived from an EMBL/GenBank/DDBJ whole genome shotgun (WGS) entry which is preliminary data.</text>
</comment>
<gene>
    <name evidence="9" type="ORF">A3E46_02505</name>
</gene>
<keyword evidence="6" id="KW-0411">Iron-sulfur</keyword>
<evidence type="ECO:0000256" key="3">
    <source>
        <dbReference type="ARBA" id="ARBA00022691"/>
    </source>
</evidence>
<feature type="domain" description="4Fe4S-binding SPASM" evidence="8">
    <location>
        <begin position="231"/>
        <end position="298"/>
    </location>
</feature>
<dbReference type="InterPro" id="IPR058240">
    <property type="entry name" value="rSAM_sf"/>
</dbReference>
<dbReference type="InterPro" id="IPR013785">
    <property type="entry name" value="Aldolase_TIM"/>
</dbReference>
<dbReference type="EMBL" id="MGGZ01000034">
    <property type="protein sequence ID" value="OGM56397.1"/>
    <property type="molecule type" value="Genomic_DNA"/>
</dbReference>
<sequence>MQQGRIEHSQQSYGIRPEASEFPMMCVISFVYICNALCPNCPYTNSEIRTDYRDRPLMNEDTFKIIADQCSEYGAWVRMSGGGEPMLHPQAVELIEYAKEVGAKVGLITNGSRFTEENSRRLLEAKIDMIEFSVDAAGPETYAKVRKGLNWDTLVKNVTRLVELRNKLKSSTKIIASGVNQVGVDIDTVARFWEPKVDNFQKRKYLTWGINDPSGSADPTPYLPPEQMIPCPFIFERLNIDSRGKVMVCGFDIAAVTDMGNIHEKTIKEIWHGEGFEYYRQMHLSKKGNEIKLCRNCPDWKYRSWKHNYWKIVNTAEEKRKQKLDSLNIQDMEGCIAEVGNKTD</sequence>
<evidence type="ECO:0000256" key="6">
    <source>
        <dbReference type="ARBA" id="ARBA00023014"/>
    </source>
</evidence>
<dbReference type="GO" id="GO:0046872">
    <property type="term" value="F:metal ion binding"/>
    <property type="evidence" value="ECO:0007669"/>
    <property type="project" value="UniProtKB-KW"/>
</dbReference>
<evidence type="ECO:0000256" key="2">
    <source>
        <dbReference type="ARBA" id="ARBA00022485"/>
    </source>
</evidence>
<accession>A0A1F8AXD5</accession>
<dbReference type="CDD" id="cd01335">
    <property type="entry name" value="Radical_SAM"/>
    <property type="match status" value="1"/>
</dbReference>
<dbReference type="Pfam" id="PF13186">
    <property type="entry name" value="SPASM"/>
    <property type="match status" value="1"/>
</dbReference>
<dbReference type="InterPro" id="IPR034391">
    <property type="entry name" value="AdoMet-like_SPASM_containing"/>
</dbReference>
<dbReference type="Pfam" id="PF04055">
    <property type="entry name" value="Radical_SAM"/>
    <property type="match status" value="1"/>
</dbReference>
<evidence type="ECO:0000259" key="7">
    <source>
        <dbReference type="Pfam" id="PF04055"/>
    </source>
</evidence>
<dbReference type="PANTHER" id="PTHR11228">
    <property type="entry name" value="RADICAL SAM DOMAIN PROTEIN"/>
    <property type="match status" value="1"/>
</dbReference>
<name>A0A1F8AXD5_9BACT</name>
<dbReference type="Gene3D" id="3.20.20.70">
    <property type="entry name" value="Aldolase class I"/>
    <property type="match status" value="1"/>
</dbReference>
<keyword evidence="2" id="KW-0004">4Fe-4S</keyword>
<proteinExistence type="predicted"/>
<dbReference type="InterPro" id="IPR007197">
    <property type="entry name" value="rSAM"/>
</dbReference>